<reference evidence="1" key="1">
    <citation type="journal article" date="2014" name="Front. Microbiol.">
        <title>High frequency of phylogenetically diverse reductive dehalogenase-homologous genes in deep subseafloor sedimentary metagenomes.</title>
        <authorList>
            <person name="Kawai M."/>
            <person name="Futagami T."/>
            <person name="Toyoda A."/>
            <person name="Takaki Y."/>
            <person name="Nishi S."/>
            <person name="Hori S."/>
            <person name="Arai W."/>
            <person name="Tsubouchi T."/>
            <person name="Morono Y."/>
            <person name="Uchiyama I."/>
            <person name="Ito T."/>
            <person name="Fujiyama A."/>
            <person name="Inagaki F."/>
            <person name="Takami H."/>
        </authorList>
    </citation>
    <scope>NUCLEOTIDE SEQUENCE</scope>
    <source>
        <strain evidence="1">Expedition CK06-06</strain>
    </source>
</reference>
<name>X1RQ57_9ZZZZ</name>
<dbReference type="SUPFAM" id="SSF81593">
    <property type="entry name" value="Nucleotidyltransferase substrate binding subunit/domain"/>
    <property type="match status" value="1"/>
</dbReference>
<dbReference type="Pfam" id="PF08780">
    <property type="entry name" value="NTase_sub_bind"/>
    <property type="match status" value="1"/>
</dbReference>
<sequence>MKDVLEYSLKKLIDAHKRLEEGIEQARDELDKDGVIQRFEFTFELLWKALKIYLEHQGIIVKTPRDSFVEAFRINLFDDEKIFLDMMEDRNSTSHIYDKETSKKIFNRIKKNYSSEITKLIEQLKAHIEKLKS</sequence>
<dbReference type="EMBL" id="BARW01012309">
    <property type="protein sequence ID" value="GAI82788.1"/>
    <property type="molecule type" value="Genomic_DNA"/>
</dbReference>
<accession>X1RQ57</accession>
<dbReference type="NCBIfam" id="TIGR01987">
    <property type="entry name" value="HI0074"/>
    <property type="match status" value="1"/>
</dbReference>
<organism evidence="1">
    <name type="scientific">marine sediment metagenome</name>
    <dbReference type="NCBI Taxonomy" id="412755"/>
    <lineage>
        <taxon>unclassified sequences</taxon>
        <taxon>metagenomes</taxon>
        <taxon>ecological metagenomes</taxon>
    </lineage>
</organism>
<evidence type="ECO:0008006" key="2">
    <source>
        <dbReference type="Google" id="ProtNLM"/>
    </source>
</evidence>
<comment type="caution">
    <text evidence="1">The sequence shown here is derived from an EMBL/GenBank/DDBJ whole genome shotgun (WGS) entry which is preliminary data.</text>
</comment>
<protein>
    <recommendedName>
        <fullName evidence="2">Nucleotidyltransferase</fullName>
    </recommendedName>
</protein>
<gene>
    <name evidence="1" type="ORF">S12H4_23257</name>
</gene>
<dbReference type="Gene3D" id="1.20.120.330">
    <property type="entry name" value="Nucleotidyltransferases domain 2"/>
    <property type="match status" value="1"/>
</dbReference>
<dbReference type="InterPro" id="IPR010235">
    <property type="entry name" value="HepT"/>
</dbReference>
<dbReference type="AlphaFoldDB" id="X1RQ57"/>
<proteinExistence type="predicted"/>
<evidence type="ECO:0000313" key="1">
    <source>
        <dbReference type="EMBL" id="GAI82788.1"/>
    </source>
</evidence>